<dbReference type="GeneTree" id="ENSGT00940000163520"/>
<dbReference type="PANTHER" id="PTHR22923">
    <property type="entry name" value="CEREBELLIN-RELATED"/>
    <property type="match status" value="1"/>
</dbReference>
<dbReference type="GeneID" id="103384965"/>
<dbReference type="KEGG" id="csem:103384965"/>
<dbReference type="OrthoDB" id="6154955at2759"/>
<keyword evidence="6" id="KW-1185">Reference proteome</keyword>
<dbReference type="OMA" id="YANSHVW"/>
<reference evidence="5" key="3">
    <citation type="submission" date="2025-09" db="UniProtKB">
        <authorList>
            <consortium name="Ensembl"/>
        </authorList>
    </citation>
    <scope>IDENTIFICATION</scope>
</reference>
<dbReference type="GO" id="GO:0005576">
    <property type="term" value="C:extracellular region"/>
    <property type="evidence" value="ECO:0007669"/>
    <property type="project" value="UniProtKB-SubCell"/>
</dbReference>
<accession>A0A3P8WI52</accession>
<proteinExistence type="predicted"/>
<reference evidence="5 6" key="1">
    <citation type="journal article" date="2014" name="Nat. Genet.">
        <title>Whole-genome sequence of a flatfish provides insights into ZW sex chromosome evolution and adaptation to a benthic lifestyle.</title>
        <authorList>
            <person name="Chen S."/>
            <person name="Zhang G."/>
            <person name="Shao C."/>
            <person name="Huang Q."/>
            <person name="Liu G."/>
            <person name="Zhang P."/>
            <person name="Song W."/>
            <person name="An N."/>
            <person name="Chalopin D."/>
            <person name="Volff J.N."/>
            <person name="Hong Y."/>
            <person name="Li Q."/>
            <person name="Sha Z."/>
            <person name="Zhou H."/>
            <person name="Xie M."/>
            <person name="Yu Q."/>
            <person name="Liu Y."/>
            <person name="Xiang H."/>
            <person name="Wang N."/>
            <person name="Wu K."/>
            <person name="Yang C."/>
            <person name="Zhou Q."/>
            <person name="Liao X."/>
            <person name="Yang L."/>
            <person name="Hu Q."/>
            <person name="Zhang J."/>
            <person name="Meng L."/>
            <person name="Jin L."/>
            <person name="Tian Y."/>
            <person name="Lian J."/>
            <person name="Yang J."/>
            <person name="Miao G."/>
            <person name="Liu S."/>
            <person name="Liang Z."/>
            <person name="Yan F."/>
            <person name="Li Y."/>
            <person name="Sun B."/>
            <person name="Zhang H."/>
            <person name="Zhang J."/>
            <person name="Zhu Y."/>
            <person name="Du M."/>
            <person name="Zhao Y."/>
            <person name="Schartl M."/>
            <person name="Tang Q."/>
            <person name="Wang J."/>
        </authorList>
    </citation>
    <scope>NUCLEOTIDE SEQUENCE</scope>
</reference>
<keyword evidence="3" id="KW-0732">Signal</keyword>
<organism evidence="5 6">
    <name type="scientific">Cynoglossus semilaevis</name>
    <name type="common">Tongue sole</name>
    <dbReference type="NCBI Taxonomy" id="244447"/>
    <lineage>
        <taxon>Eukaryota</taxon>
        <taxon>Metazoa</taxon>
        <taxon>Chordata</taxon>
        <taxon>Craniata</taxon>
        <taxon>Vertebrata</taxon>
        <taxon>Euteleostomi</taxon>
        <taxon>Actinopterygii</taxon>
        <taxon>Neopterygii</taxon>
        <taxon>Teleostei</taxon>
        <taxon>Neoteleostei</taxon>
        <taxon>Acanthomorphata</taxon>
        <taxon>Carangaria</taxon>
        <taxon>Pleuronectiformes</taxon>
        <taxon>Pleuronectoidei</taxon>
        <taxon>Cynoglossidae</taxon>
        <taxon>Cynoglossinae</taxon>
        <taxon>Cynoglossus</taxon>
    </lineage>
</organism>
<dbReference type="Pfam" id="PF00386">
    <property type="entry name" value="C1q"/>
    <property type="match status" value="1"/>
</dbReference>
<feature type="domain" description="C1q" evidence="4">
    <location>
        <begin position="68"/>
        <end position="204"/>
    </location>
</feature>
<dbReference type="InterPro" id="IPR008983">
    <property type="entry name" value="Tumour_necrosis_fac-like_dom"/>
</dbReference>
<evidence type="ECO:0000256" key="1">
    <source>
        <dbReference type="ARBA" id="ARBA00004613"/>
    </source>
</evidence>
<protein>
    <submittedName>
        <fullName evidence="5">Si:ch211-142d6.2</fullName>
    </submittedName>
</protein>
<evidence type="ECO:0000313" key="5">
    <source>
        <dbReference type="Ensembl" id="ENSCSEP00000027143.1"/>
    </source>
</evidence>
<sequence>MFWSLVLLRGLTLAQDAAEYANTQTTEKNDCTDICGLLKQFGSMEEKIRVLENQQKESSKQIEELKNKANTQVSFSALLNYVGHMGPLSTDTTLVYNNVILNLGSGYNPSTGIFTAPVAGVYYFTFFYHAGGNKLSTLNMIKNSECVVGTHDHSSSHDGADNGSNAAILQLQQGDSVFVQLVANTHIWAANRLSSFSGFLLHQV</sequence>
<dbReference type="InParanoid" id="A0A3P8WI52"/>
<dbReference type="Ensembl" id="ENSCSET00000027509.1">
    <property type="protein sequence ID" value="ENSCSEP00000027143.1"/>
    <property type="gene ID" value="ENSCSEG00000017347.1"/>
</dbReference>
<reference evidence="5" key="2">
    <citation type="submission" date="2025-08" db="UniProtKB">
        <authorList>
            <consortium name="Ensembl"/>
        </authorList>
    </citation>
    <scope>IDENTIFICATION</scope>
</reference>
<evidence type="ECO:0000259" key="4">
    <source>
        <dbReference type="PROSITE" id="PS50871"/>
    </source>
</evidence>
<dbReference type="Gene3D" id="2.60.120.40">
    <property type="match status" value="1"/>
</dbReference>
<evidence type="ECO:0000256" key="2">
    <source>
        <dbReference type="ARBA" id="ARBA00022525"/>
    </source>
</evidence>
<name>A0A3P8WI52_CYNSE</name>
<evidence type="ECO:0000313" key="6">
    <source>
        <dbReference type="Proteomes" id="UP000265120"/>
    </source>
</evidence>
<dbReference type="RefSeq" id="XP_008316912.1">
    <property type="nucleotide sequence ID" value="XM_008318690.2"/>
</dbReference>
<evidence type="ECO:0000256" key="3">
    <source>
        <dbReference type="ARBA" id="ARBA00022729"/>
    </source>
</evidence>
<dbReference type="PANTHER" id="PTHR22923:SF102">
    <property type="entry name" value="CEREBELLIN 13-RELATED"/>
    <property type="match status" value="1"/>
</dbReference>
<dbReference type="SMART" id="SM00110">
    <property type="entry name" value="C1Q"/>
    <property type="match status" value="1"/>
</dbReference>
<dbReference type="PROSITE" id="PS50871">
    <property type="entry name" value="C1Q"/>
    <property type="match status" value="1"/>
</dbReference>
<dbReference type="InterPro" id="IPR050822">
    <property type="entry name" value="Cerebellin_Synaptic_Org"/>
</dbReference>
<comment type="subcellular location">
    <subcellularLocation>
        <location evidence="1">Secreted</location>
    </subcellularLocation>
</comment>
<dbReference type="AlphaFoldDB" id="A0A3P8WI52"/>
<dbReference type="Proteomes" id="UP000265120">
    <property type="component" value="Chromosome 1"/>
</dbReference>
<dbReference type="FunCoup" id="A0A3P8WI52">
    <property type="interactions" value="2"/>
</dbReference>
<dbReference type="PRINTS" id="PR00007">
    <property type="entry name" value="COMPLEMNTC1Q"/>
</dbReference>
<keyword evidence="2" id="KW-0964">Secreted</keyword>
<dbReference type="InterPro" id="IPR001073">
    <property type="entry name" value="C1q_dom"/>
</dbReference>
<dbReference type="SUPFAM" id="SSF49842">
    <property type="entry name" value="TNF-like"/>
    <property type="match status" value="1"/>
</dbReference>